<keyword evidence="2" id="KW-1185">Reference proteome</keyword>
<proteinExistence type="predicted"/>
<evidence type="ECO:0000313" key="2">
    <source>
        <dbReference type="Proteomes" id="UP000192940"/>
    </source>
</evidence>
<protein>
    <submittedName>
        <fullName evidence="1">Uncharacterized protein</fullName>
    </submittedName>
</protein>
<dbReference type="STRING" id="1313296.SAMN05661091_3917"/>
<organism evidence="1 2">
    <name type="scientific">Paenibacillus uliginis N3/975</name>
    <dbReference type="NCBI Taxonomy" id="1313296"/>
    <lineage>
        <taxon>Bacteria</taxon>
        <taxon>Bacillati</taxon>
        <taxon>Bacillota</taxon>
        <taxon>Bacilli</taxon>
        <taxon>Bacillales</taxon>
        <taxon>Paenibacillaceae</taxon>
        <taxon>Paenibacillus</taxon>
    </lineage>
</organism>
<accession>A0A1X7HKN0</accession>
<dbReference type="AlphaFoldDB" id="A0A1X7HKN0"/>
<name>A0A1X7HKN0_9BACL</name>
<gene>
    <name evidence="1" type="ORF">SAMN05661091_3917</name>
</gene>
<dbReference type="Pfam" id="PF20317">
    <property type="entry name" value="HTH_60"/>
    <property type="match status" value="1"/>
</dbReference>
<dbReference type="EMBL" id="LT840184">
    <property type="protein sequence ID" value="SMF87775.1"/>
    <property type="molecule type" value="Genomic_DNA"/>
</dbReference>
<dbReference type="RefSeq" id="WP_208914718.1">
    <property type="nucleotide sequence ID" value="NZ_LT840184.1"/>
</dbReference>
<evidence type="ECO:0000313" key="1">
    <source>
        <dbReference type="EMBL" id="SMF87775.1"/>
    </source>
</evidence>
<sequence length="150" mass="16971">MVSVEVLGSTCGDDEFRALLNNTMNTYLITPHSLSKITGIDENVITGFANGDMDVSIDLRKDFNSLLELITMLSIGMEKVDENDRVRAIIEGLNHVYDITIDTLALYSKVHSDDILQFLKDVNSVPLEKRYRIAVTSLFLHYLFKQSQKI</sequence>
<dbReference type="InterPro" id="IPR046930">
    <property type="entry name" value="HTH_60"/>
</dbReference>
<dbReference type="Proteomes" id="UP000192940">
    <property type="component" value="Chromosome I"/>
</dbReference>
<reference evidence="1 2" key="1">
    <citation type="submission" date="2017-04" db="EMBL/GenBank/DDBJ databases">
        <authorList>
            <person name="Afonso C.L."/>
            <person name="Miller P.J."/>
            <person name="Scott M.A."/>
            <person name="Spackman E."/>
            <person name="Goraichik I."/>
            <person name="Dimitrov K.M."/>
            <person name="Suarez D.L."/>
            <person name="Swayne D.E."/>
        </authorList>
    </citation>
    <scope>NUCLEOTIDE SEQUENCE [LARGE SCALE GENOMIC DNA]</scope>
    <source>
        <strain evidence="1 2">N3/975</strain>
    </source>
</reference>